<dbReference type="KEGG" id="por:APT59_18200"/>
<sequence>MRFTYDARRSYRLIGLDDGRLAGQLLCGQLYIMVAGDGKQPQSYAQLEDDQLRTAEGRLIGCREADILTLQRTGVALRLEPLDA</sequence>
<name>A0A0U4VSF2_9PSED</name>
<reference evidence="1" key="1">
    <citation type="submission" date="2016-01" db="EMBL/GenBank/DDBJ databases">
        <title>Annotation of Pseudomonas oryzihabitans USDA-ARS-USMARC-56511.</title>
        <authorList>
            <person name="Harhay G.P."/>
            <person name="Harhay D.M."/>
            <person name="Smith T.P.L."/>
            <person name="Bono J.L."/>
            <person name="Heaton M.P."/>
            <person name="Clawson M.L."/>
            <person name="Chitko-Mckown C.G."/>
            <person name="Capik S.F."/>
            <person name="DeDonder K.D."/>
            <person name="Apley M.D."/>
            <person name="Lubbers B.V."/>
            <person name="White B.J."/>
            <person name="Larson R.L."/>
        </authorList>
    </citation>
    <scope>NUCLEOTIDE SEQUENCE [LARGE SCALE GENOMIC DNA]</scope>
    <source>
        <strain evidence="1">USDA-ARS-USMARC-56511</strain>
    </source>
</reference>
<dbReference type="EMBL" id="CP013987">
    <property type="protein sequence ID" value="ALZ86039.1"/>
    <property type="molecule type" value="Genomic_DNA"/>
</dbReference>
<dbReference type="RefSeq" id="WP_059316146.1">
    <property type="nucleotide sequence ID" value="NZ_CP013987.1"/>
</dbReference>
<evidence type="ECO:0000313" key="2">
    <source>
        <dbReference type="Proteomes" id="UP000064137"/>
    </source>
</evidence>
<proteinExistence type="predicted"/>
<gene>
    <name evidence="1" type="ORF">APT59_18200</name>
</gene>
<evidence type="ECO:0000313" key="1">
    <source>
        <dbReference type="EMBL" id="ALZ86039.1"/>
    </source>
</evidence>
<dbReference type="AlphaFoldDB" id="A0A0U4VSF2"/>
<organism evidence="1 2">
    <name type="scientific">Pseudomonas oryzihabitans</name>
    <dbReference type="NCBI Taxonomy" id="47885"/>
    <lineage>
        <taxon>Bacteria</taxon>
        <taxon>Pseudomonadati</taxon>
        <taxon>Pseudomonadota</taxon>
        <taxon>Gammaproteobacteria</taxon>
        <taxon>Pseudomonadales</taxon>
        <taxon>Pseudomonadaceae</taxon>
        <taxon>Pseudomonas</taxon>
    </lineage>
</organism>
<accession>A0A0U4VSF2</accession>
<dbReference type="Proteomes" id="UP000064137">
    <property type="component" value="Chromosome"/>
</dbReference>
<protein>
    <submittedName>
        <fullName evidence="1">Uncharacterized protein</fullName>
    </submittedName>
</protein>
<dbReference type="OrthoDB" id="6904009at2"/>